<proteinExistence type="predicted"/>
<evidence type="ECO:0000313" key="5">
    <source>
        <dbReference type="EMBL" id="EDY97035.1"/>
    </source>
</evidence>
<dbReference type="PROSITE" id="PS01124">
    <property type="entry name" value="HTH_ARAC_FAMILY_2"/>
    <property type="match status" value="1"/>
</dbReference>
<dbReference type="InterPro" id="IPR003313">
    <property type="entry name" value="AraC-bd"/>
</dbReference>
<reference evidence="5 6" key="2">
    <citation type="submission" date="2008-08" db="EMBL/GenBank/DDBJ databases">
        <authorList>
            <person name="Fulton L."/>
            <person name="Clifton S."/>
            <person name="Fulton B."/>
            <person name="Xu J."/>
            <person name="Minx P."/>
            <person name="Pepin K.H."/>
            <person name="Johnson M."/>
            <person name="Thiruvilangam P."/>
            <person name="Bhonagiri V."/>
            <person name="Nash W.E."/>
            <person name="Mardis E.R."/>
            <person name="Wilson R.K."/>
        </authorList>
    </citation>
    <scope>NUCLEOTIDE SEQUENCE [LARGE SCALE GENOMIC DNA]</scope>
    <source>
        <strain evidence="6">DSM 17135 / JCM 12973 / M2</strain>
    </source>
</reference>
<dbReference type="RefSeq" id="WP_007560111.1">
    <property type="nucleotide sequence ID" value="NZ_DS990125.1"/>
</dbReference>
<accession>B5CV19</accession>
<evidence type="ECO:0000256" key="1">
    <source>
        <dbReference type="ARBA" id="ARBA00023015"/>
    </source>
</evidence>
<organism evidence="5 6">
    <name type="scientific">Phocaeicola plebeius (strain DSM 17135 / JCM 12973 / CCUG 54634 / M2)</name>
    <name type="common">Bacteroides plebeius</name>
    <dbReference type="NCBI Taxonomy" id="484018"/>
    <lineage>
        <taxon>Bacteria</taxon>
        <taxon>Pseudomonadati</taxon>
        <taxon>Bacteroidota</taxon>
        <taxon>Bacteroidia</taxon>
        <taxon>Bacteroidales</taxon>
        <taxon>Bacteroidaceae</taxon>
        <taxon>Phocaeicola</taxon>
    </lineage>
</organism>
<dbReference type="EMBL" id="ABQC02000005">
    <property type="protein sequence ID" value="EDY97035.1"/>
    <property type="molecule type" value="Genomic_DNA"/>
</dbReference>
<dbReference type="Pfam" id="PF02311">
    <property type="entry name" value="AraC_binding"/>
    <property type="match status" value="1"/>
</dbReference>
<dbReference type="GO" id="GO:0043565">
    <property type="term" value="F:sequence-specific DNA binding"/>
    <property type="evidence" value="ECO:0007669"/>
    <property type="project" value="InterPro"/>
</dbReference>
<dbReference type="GO" id="GO:0003700">
    <property type="term" value="F:DNA-binding transcription factor activity"/>
    <property type="evidence" value="ECO:0007669"/>
    <property type="project" value="InterPro"/>
</dbReference>
<sequence>MHTTTDNQAKTFTAEKSRIQGFTDFTAEFPHEHAFLFDGIILGICSKGNMRFKINYNEYHISANEAFVILPRHIFTIIRTSPDLQLKILRFSSDFLLTLPTNPDFSLARRISHYPCISIQPQDMENIQLLYTMARQYESLSDLTLQLQSSLHLSIAFIITASFEQAPARGELPLSRQENLTKSFFHLLLQHYQTQRSVAFYAEQLCITPKYLTTTVKRITGYSIQDWINDITIITAKRYLRTSSRTIQDISEELHFQTASSFIRFFRQHTGCTPLKYRKDND</sequence>
<dbReference type="PANTHER" id="PTHR43280:SF32">
    <property type="entry name" value="TRANSCRIPTIONAL REGULATORY PROTEIN"/>
    <property type="match status" value="1"/>
</dbReference>
<dbReference type="InterPro" id="IPR009057">
    <property type="entry name" value="Homeodomain-like_sf"/>
</dbReference>
<keyword evidence="2" id="KW-0238">DNA-binding</keyword>
<dbReference type="OrthoDB" id="1372329at2"/>
<dbReference type="Pfam" id="PF12833">
    <property type="entry name" value="HTH_18"/>
    <property type="match status" value="1"/>
</dbReference>
<dbReference type="SUPFAM" id="SSF51215">
    <property type="entry name" value="Regulatory protein AraC"/>
    <property type="match status" value="1"/>
</dbReference>
<gene>
    <name evidence="5" type="ORF">BACPLE_00545</name>
</gene>
<comment type="caution">
    <text evidence="5">The sequence shown here is derived from an EMBL/GenBank/DDBJ whole genome shotgun (WGS) entry which is preliminary data.</text>
</comment>
<dbReference type="eggNOG" id="COG2207">
    <property type="taxonomic scope" value="Bacteria"/>
</dbReference>
<reference evidence="5 6" key="1">
    <citation type="submission" date="2008-08" db="EMBL/GenBank/DDBJ databases">
        <title>Draft genome sequence of Bacteroides plebeius (DSM 17135).</title>
        <authorList>
            <person name="Sudarsanam P."/>
            <person name="Ley R."/>
            <person name="Guruge J."/>
            <person name="Turnbaugh P.J."/>
            <person name="Mahowald M."/>
            <person name="Liep D."/>
            <person name="Gordon J."/>
        </authorList>
    </citation>
    <scope>NUCLEOTIDE SEQUENCE [LARGE SCALE GENOMIC DNA]</scope>
    <source>
        <strain evidence="6">DSM 17135 / JCM 12973 / M2</strain>
    </source>
</reference>
<dbReference type="GeneID" id="43186640"/>
<evidence type="ECO:0000256" key="3">
    <source>
        <dbReference type="ARBA" id="ARBA00023163"/>
    </source>
</evidence>
<evidence type="ECO:0000259" key="4">
    <source>
        <dbReference type="PROSITE" id="PS01124"/>
    </source>
</evidence>
<protein>
    <submittedName>
        <fullName evidence="5">Transcriptional regulator, AraC family</fullName>
    </submittedName>
</protein>
<evidence type="ECO:0000256" key="2">
    <source>
        <dbReference type="ARBA" id="ARBA00023125"/>
    </source>
</evidence>
<dbReference type="InterPro" id="IPR018060">
    <property type="entry name" value="HTH_AraC"/>
</dbReference>
<dbReference type="HOGENOM" id="CLU_000445_88_2_10"/>
<feature type="domain" description="HTH araC/xylS-type" evidence="4">
    <location>
        <begin position="182"/>
        <end position="280"/>
    </location>
</feature>
<dbReference type="Gene3D" id="1.10.10.60">
    <property type="entry name" value="Homeodomain-like"/>
    <property type="match status" value="1"/>
</dbReference>
<dbReference type="SUPFAM" id="SSF46689">
    <property type="entry name" value="Homeodomain-like"/>
    <property type="match status" value="1"/>
</dbReference>
<keyword evidence="1" id="KW-0805">Transcription regulation</keyword>
<dbReference type="AlphaFoldDB" id="B5CV19"/>
<dbReference type="InterPro" id="IPR037923">
    <property type="entry name" value="HTH-like"/>
</dbReference>
<dbReference type="Proteomes" id="UP000003452">
    <property type="component" value="Unassembled WGS sequence"/>
</dbReference>
<name>B5CV19_PHOPM</name>
<dbReference type="SMART" id="SM00342">
    <property type="entry name" value="HTH_ARAC"/>
    <property type="match status" value="1"/>
</dbReference>
<evidence type="ECO:0000313" key="6">
    <source>
        <dbReference type="Proteomes" id="UP000003452"/>
    </source>
</evidence>
<dbReference type="PANTHER" id="PTHR43280">
    <property type="entry name" value="ARAC-FAMILY TRANSCRIPTIONAL REGULATOR"/>
    <property type="match status" value="1"/>
</dbReference>
<keyword evidence="3" id="KW-0804">Transcription</keyword>